<protein>
    <submittedName>
        <fullName evidence="1">Uncharacterized protein</fullName>
    </submittedName>
</protein>
<dbReference type="EMBL" id="JAGSPM010000017">
    <property type="protein sequence ID" value="MBR7748455.1"/>
    <property type="molecule type" value="Genomic_DNA"/>
</dbReference>
<dbReference type="Proteomes" id="UP000680158">
    <property type="component" value="Unassembled WGS sequence"/>
</dbReference>
<name>A0A941DIZ0_9BURK</name>
<sequence length="141" mass="15850">MMSFSMVFTSCYLIICRAGATRAVFLHFVLAFAFADRSLVGGSPTASYLFCFAKKGNPKKATTLPLPFGFPIMQDKKWESFETRFAQTTKLSLSIFCLAQLAVSEVDEDQNQKLSQNQQQHQNNQDRTSFIFLIAVVGRCI</sequence>
<reference evidence="1 2" key="1">
    <citation type="submission" date="2021-04" db="EMBL/GenBank/DDBJ databases">
        <title>novel species isolated from subtropical streams in China.</title>
        <authorList>
            <person name="Lu H."/>
        </authorList>
    </citation>
    <scope>NUCLEOTIDE SEQUENCE [LARGE SCALE GENOMIC DNA]</scope>
    <source>
        <strain evidence="1 2">BYS107W</strain>
    </source>
</reference>
<evidence type="ECO:0000313" key="2">
    <source>
        <dbReference type="Proteomes" id="UP000680158"/>
    </source>
</evidence>
<gene>
    <name evidence="1" type="ORF">KDM92_17875</name>
</gene>
<proteinExistence type="predicted"/>
<keyword evidence="2" id="KW-1185">Reference proteome</keyword>
<comment type="caution">
    <text evidence="1">The sequence shown here is derived from an EMBL/GenBank/DDBJ whole genome shotgun (WGS) entry which is preliminary data.</text>
</comment>
<evidence type="ECO:0000313" key="1">
    <source>
        <dbReference type="EMBL" id="MBR7748455.1"/>
    </source>
</evidence>
<dbReference type="AlphaFoldDB" id="A0A941DIZ0"/>
<accession>A0A941DIZ0</accession>
<organism evidence="1 2">
    <name type="scientific">Undibacterium baiyunense</name>
    <dbReference type="NCBI Taxonomy" id="2828731"/>
    <lineage>
        <taxon>Bacteria</taxon>
        <taxon>Pseudomonadati</taxon>
        <taxon>Pseudomonadota</taxon>
        <taxon>Betaproteobacteria</taxon>
        <taxon>Burkholderiales</taxon>
        <taxon>Oxalobacteraceae</taxon>
        <taxon>Undibacterium</taxon>
    </lineage>
</organism>